<sequence>MPPWLPWALLVPRRMHATHRRRQPFFALLLALLLLSFPAGAAGRVVDAAAVDQAALSLTPFVSLLEDPDRSLTLADVQAPERAARFQGDLPPGNALALGFTRSAYWLRLVLRNPGDTPLRRMLVVENPRISHVEAHIPDAQGIYQVTATGCDVAPSSKAYPNRNFVFPLHLGAHSEQVLYLRVESSVGLLVPLQLWPVEAFHAYERDDYVSKVWYFGIATAMVLFNLMLFVALRDRVYLLYVAFVASTAFTLAIKNGLAPDWSIAGLPLNSNVAYYSGVSLALGAMLLFTRRMLRTDQVMPRVDRLLLAMVALYLVTPLFYAFALPLFSRLAVYFNLTTAVVVLGVALAGAVRRQRSAWFFLAAFALLMLGGAMTTLRAMGVVPTTMFTVDGIQLGSAMEMIVLAFALADRFAVMRREKVRAQEALLQAQRKLVETLQASEHELELRVAQRTDELQELNSRLETLSLTDALTGIANRRHFDEVLQQEWQRARRTGEPLALAILDVDWFKRYNDHYGHPAGDACLQRIAQVLASTVGRSSDLVARYGGEEFVFLVPLTDASGAQGIAQRLVQAIETLDLPHELSTFGRVTVSIGVAAMTPGQDDAPETLLQRADEALYEAKKAGRNRVGRFL</sequence>
<feature type="transmembrane region" description="Helical" evidence="6">
    <location>
        <begin position="306"/>
        <end position="325"/>
    </location>
</feature>
<evidence type="ECO:0000256" key="2">
    <source>
        <dbReference type="ARBA" id="ARBA00004533"/>
    </source>
</evidence>
<dbReference type="InterPro" id="IPR029787">
    <property type="entry name" value="Nucleotide_cyclase"/>
</dbReference>
<evidence type="ECO:0000256" key="7">
    <source>
        <dbReference type="SAM" id="SignalP"/>
    </source>
</evidence>
<dbReference type="PROSITE" id="PS50887">
    <property type="entry name" value="GGDEF"/>
    <property type="match status" value="1"/>
</dbReference>
<dbReference type="InterPro" id="IPR011622">
    <property type="entry name" value="7TMR_DISM_rcpt_extracell_dom2"/>
</dbReference>
<dbReference type="KEGG" id="ptw:TUM18999_28100"/>
<organism evidence="9 10">
    <name type="scientific">Pseudomonas tohonis</name>
    <dbReference type="NCBI Taxonomy" id="2725477"/>
    <lineage>
        <taxon>Bacteria</taxon>
        <taxon>Pseudomonadati</taxon>
        <taxon>Pseudomonadota</taxon>
        <taxon>Gammaproteobacteria</taxon>
        <taxon>Pseudomonadales</taxon>
        <taxon>Pseudomonadaceae</taxon>
        <taxon>Pseudomonas</taxon>
    </lineage>
</organism>
<feature type="coiled-coil region" evidence="5">
    <location>
        <begin position="412"/>
        <end position="468"/>
    </location>
</feature>
<evidence type="ECO:0000313" key="10">
    <source>
        <dbReference type="Proteomes" id="UP000509383"/>
    </source>
</evidence>
<keyword evidence="5" id="KW-0175">Coiled coil</keyword>
<dbReference type="Pfam" id="PF07696">
    <property type="entry name" value="7TMR-DISMED2"/>
    <property type="match status" value="1"/>
</dbReference>
<evidence type="ECO:0000313" key="9">
    <source>
        <dbReference type="EMBL" id="BCG24619.1"/>
    </source>
</evidence>
<evidence type="ECO:0000256" key="4">
    <source>
        <dbReference type="ARBA" id="ARBA00034247"/>
    </source>
</evidence>
<feature type="transmembrane region" description="Helical" evidence="6">
    <location>
        <begin position="392"/>
        <end position="409"/>
    </location>
</feature>
<dbReference type="GO" id="GO:0052621">
    <property type="term" value="F:diguanylate cyclase activity"/>
    <property type="evidence" value="ECO:0007669"/>
    <property type="project" value="UniProtKB-EC"/>
</dbReference>
<dbReference type="InterPro" id="IPR011623">
    <property type="entry name" value="7TMR_DISM_rcpt_extracell_dom1"/>
</dbReference>
<evidence type="ECO:0000256" key="5">
    <source>
        <dbReference type="SAM" id="Coils"/>
    </source>
</evidence>
<dbReference type="Proteomes" id="UP000509383">
    <property type="component" value="Chromosome"/>
</dbReference>
<accession>A0A6J4E5P8</accession>
<dbReference type="GO" id="GO:0043709">
    <property type="term" value="P:cell adhesion involved in single-species biofilm formation"/>
    <property type="evidence" value="ECO:0007669"/>
    <property type="project" value="TreeGrafter"/>
</dbReference>
<dbReference type="SMART" id="SM00267">
    <property type="entry name" value="GGDEF"/>
    <property type="match status" value="1"/>
</dbReference>
<dbReference type="CDD" id="cd01949">
    <property type="entry name" value="GGDEF"/>
    <property type="match status" value="1"/>
</dbReference>
<comment type="cofactor">
    <cofactor evidence="1">
        <name>Mg(2+)</name>
        <dbReference type="ChEBI" id="CHEBI:18420"/>
    </cofactor>
</comment>
<keyword evidence="6" id="KW-1133">Transmembrane helix</keyword>
<dbReference type="SUPFAM" id="SSF55073">
    <property type="entry name" value="Nucleotide cyclase"/>
    <property type="match status" value="1"/>
</dbReference>
<dbReference type="InterPro" id="IPR043128">
    <property type="entry name" value="Rev_trsase/Diguanyl_cyclase"/>
</dbReference>
<keyword evidence="7" id="KW-0732">Signal</keyword>
<dbReference type="RefSeq" id="WP_228723592.1">
    <property type="nucleotide sequence ID" value="NZ_AP023189.1"/>
</dbReference>
<keyword evidence="6" id="KW-0812">Transmembrane</keyword>
<feature type="transmembrane region" description="Helical" evidence="6">
    <location>
        <begin position="274"/>
        <end position="294"/>
    </location>
</feature>
<dbReference type="NCBIfam" id="TIGR00254">
    <property type="entry name" value="GGDEF"/>
    <property type="match status" value="1"/>
</dbReference>
<dbReference type="Gene3D" id="2.60.40.2380">
    <property type="match status" value="1"/>
</dbReference>
<dbReference type="FunFam" id="3.30.70.270:FF:000001">
    <property type="entry name" value="Diguanylate cyclase domain protein"/>
    <property type="match status" value="1"/>
</dbReference>
<dbReference type="Gene3D" id="3.30.70.270">
    <property type="match status" value="1"/>
</dbReference>
<dbReference type="Pfam" id="PF07695">
    <property type="entry name" value="7TMR-DISM_7TM"/>
    <property type="match status" value="1"/>
</dbReference>
<dbReference type="GO" id="GO:0005886">
    <property type="term" value="C:plasma membrane"/>
    <property type="evidence" value="ECO:0007669"/>
    <property type="project" value="UniProtKB-SubCell"/>
</dbReference>
<feature type="transmembrane region" description="Helical" evidence="6">
    <location>
        <begin position="213"/>
        <end position="231"/>
    </location>
</feature>
<dbReference type="Pfam" id="PF00990">
    <property type="entry name" value="GGDEF"/>
    <property type="match status" value="1"/>
</dbReference>
<evidence type="ECO:0000259" key="8">
    <source>
        <dbReference type="PROSITE" id="PS50887"/>
    </source>
</evidence>
<evidence type="ECO:0000256" key="3">
    <source>
        <dbReference type="ARBA" id="ARBA00012528"/>
    </source>
</evidence>
<keyword evidence="6" id="KW-0472">Membrane</keyword>
<gene>
    <name evidence="9" type="ORF">TUM18999_28100</name>
</gene>
<evidence type="ECO:0000256" key="6">
    <source>
        <dbReference type="SAM" id="Phobius"/>
    </source>
</evidence>
<dbReference type="EMBL" id="AP023189">
    <property type="protein sequence ID" value="BCG24619.1"/>
    <property type="molecule type" value="Genomic_DNA"/>
</dbReference>
<evidence type="ECO:0000256" key="1">
    <source>
        <dbReference type="ARBA" id="ARBA00001946"/>
    </source>
</evidence>
<feature type="transmembrane region" description="Helical" evidence="6">
    <location>
        <begin position="238"/>
        <end position="254"/>
    </location>
</feature>
<dbReference type="AlphaFoldDB" id="A0A6J4E5P8"/>
<dbReference type="PANTHER" id="PTHR45138">
    <property type="entry name" value="REGULATORY COMPONENTS OF SENSORY TRANSDUCTION SYSTEM"/>
    <property type="match status" value="1"/>
</dbReference>
<proteinExistence type="predicted"/>
<protein>
    <recommendedName>
        <fullName evidence="3">diguanylate cyclase</fullName>
        <ecNumber evidence="3">2.7.7.65</ecNumber>
    </recommendedName>
</protein>
<feature type="transmembrane region" description="Helical" evidence="6">
    <location>
        <begin position="359"/>
        <end position="380"/>
    </location>
</feature>
<feature type="chain" id="PRO_5026992735" description="diguanylate cyclase" evidence="7">
    <location>
        <begin position="42"/>
        <end position="631"/>
    </location>
</feature>
<feature type="transmembrane region" description="Helical" evidence="6">
    <location>
        <begin position="331"/>
        <end position="352"/>
    </location>
</feature>
<name>A0A6J4E5P8_9PSED</name>
<dbReference type="InterPro" id="IPR000160">
    <property type="entry name" value="GGDEF_dom"/>
</dbReference>
<comment type="catalytic activity">
    <reaction evidence="4">
        <text>2 GTP = 3',3'-c-di-GMP + 2 diphosphate</text>
        <dbReference type="Rhea" id="RHEA:24898"/>
        <dbReference type="ChEBI" id="CHEBI:33019"/>
        <dbReference type="ChEBI" id="CHEBI:37565"/>
        <dbReference type="ChEBI" id="CHEBI:58805"/>
        <dbReference type="EC" id="2.7.7.65"/>
    </reaction>
</comment>
<dbReference type="InterPro" id="IPR050469">
    <property type="entry name" value="Diguanylate_Cyclase"/>
</dbReference>
<dbReference type="GO" id="GO:1902201">
    <property type="term" value="P:negative regulation of bacterial-type flagellum-dependent cell motility"/>
    <property type="evidence" value="ECO:0007669"/>
    <property type="project" value="TreeGrafter"/>
</dbReference>
<dbReference type="PANTHER" id="PTHR45138:SF9">
    <property type="entry name" value="DIGUANYLATE CYCLASE DGCM-RELATED"/>
    <property type="match status" value="1"/>
</dbReference>
<dbReference type="EC" id="2.7.7.65" evidence="3"/>
<feature type="domain" description="GGDEF" evidence="8">
    <location>
        <begin position="496"/>
        <end position="631"/>
    </location>
</feature>
<reference evidence="9 10" key="1">
    <citation type="submission" date="2020-05" db="EMBL/GenBank/DDBJ databases">
        <title>Characterization of novel class B3 metallo-beta-lactamase from novel Pseudomonas species.</title>
        <authorList>
            <person name="Yamada K."/>
            <person name="Aoki K."/>
            <person name="Ishii Y."/>
        </authorList>
    </citation>
    <scope>NUCLEOTIDE SEQUENCE [LARGE SCALE GENOMIC DNA]</scope>
    <source>
        <strain evidence="9 10">TUM18999</strain>
    </source>
</reference>
<comment type="subcellular location">
    <subcellularLocation>
        <location evidence="2">Cell inner membrane</location>
    </subcellularLocation>
</comment>
<feature type="signal peptide" evidence="7">
    <location>
        <begin position="1"/>
        <end position="41"/>
    </location>
</feature>